<reference evidence="2" key="2">
    <citation type="journal article" date="2024" name="Plant">
        <title>Genomic evolution and insights into agronomic trait innovations of Sesamum species.</title>
        <authorList>
            <person name="Miao H."/>
            <person name="Wang L."/>
            <person name="Qu L."/>
            <person name="Liu H."/>
            <person name="Sun Y."/>
            <person name="Le M."/>
            <person name="Wang Q."/>
            <person name="Wei S."/>
            <person name="Zheng Y."/>
            <person name="Lin W."/>
            <person name="Duan Y."/>
            <person name="Cao H."/>
            <person name="Xiong S."/>
            <person name="Wang X."/>
            <person name="Wei L."/>
            <person name="Li C."/>
            <person name="Ma Q."/>
            <person name="Ju M."/>
            <person name="Zhao R."/>
            <person name="Li G."/>
            <person name="Mu C."/>
            <person name="Tian Q."/>
            <person name="Mei H."/>
            <person name="Zhang T."/>
            <person name="Gao T."/>
            <person name="Zhang H."/>
        </authorList>
    </citation>
    <scope>NUCLEOTIDE SEQUENCE</scope>
    <source>
        <strain evidence="2">G02</strain>
    </source>
</reference>
<evidence type="ECO:0000256" key="1">
    <source>
        <dbReference type="SAM" id="MobiDB-lite"/>
    </source>
</evidence>
<accession>A0AAW2IZY6</accession>
<reference evidence="2" key="1">
    <citation type="submission" date="2020-06" db="EMBL/GenBank/DDBJ databases">
        <authorList>
            <person name="Li T."/>
            <person name="Hu X."/>
            <person name="Zhang T."/>
            <person name="Song X."/>
            <person name="Zhang H."/>
            <person name="Dai N."/>
            <person name="Sheng W."/>
            <person name="Hou X."/>
            <person name="Wei L."/>
        </authorList>
    </citation>
    <scope>NUCLEOTIDE SEQUENCE</scope>
    <source>
        <strain evidence="2">G02</strain>
        <tissue evidence="2">Leaf</tissue>
    </source>
</reference>
<organism evidence="2">
    <name type="scientific">Sesamum radiatum</name>
    <name type="common">Black benniseed</name>
    <dbReference type="NCBI Taxonomy" id="300843"/>
    <lineage>
        <taxon>Eukaryota</taxon>
        <taxon>Viridiplantae</taxon>
        <taxon>Streptophyta</taxon>
        <taxon>Embryophyta</taxon>
        <taxon>Tracheophyta</taxon>
        <taxon>Spermatophyta</taxon>
        <taxon>Magnoliopsida</taxon>
        <taxon>eudicotyledons</taxon>
        <taxon>Gunneridae</taxon>
        <taxon>Pentapetalae</taxon>
        <taxon>asterids</taxon>
        <taxon>lamiids</taxon>
        <taxon>Lamiales</taxon>
        <taxon>Pedaliaceae</taxon>
        <taxon>Sesamum</taxon>
    </lineage>
</organism>
<comment type="caution">
    <text evidence="2">The sequence shown here is derived from an EMBL/GenBank/DDBJ whole genome shotgun (WGS) entry which is preliminary data.</text>
</comment>
<protein>
    <submittedName>
        <fullName evidence="2">Uncharacterized protein</fullName>
    </submittedName>
</protein>
<name>A0AAW2IZY6_SESRA</name>
<proteinExistence type="predicted"/>
<feature type="region of interest" description="Disordered" evidence="1">
    <location>
        <begin position="1"/>
        <end position="21"/>
    </location>
</feature>
<gene>
    <name evidence="2" type="ORF">Sradi_7125700</name>
</gene>
<dbReference type="AlphaFoldDB" id="A0AAW2IZY6"/>
<dbReference type="EMBL" id="JACGWJ010000876">
    <property type="protein sequence ID" value="KAL0287413.1"/>
    <property type="molecule type" value="Genomic_DNA"/>
</dbReference>
<evidence type="ECO:0000313" key="2">
    <source>
        <dbReference type="EMBL" id="KAL0287413.1"/>
    </source>
</evidence>
<sequence>MTPHLQDEQTPYALAEEDTSTHRGDVVQMDWAQRMVFNAVGPVFWSSTYDKYSAPDDVTSSYHSDVGPNSYYGRTSYGYVSRLAD</sequence>